<dbReference type="Proteomes" id="UP001299970">
    <property type="component" value="Unassembled WGS sequence"/>
</dbReference>
<evidence type="ECO:0000256" key="9">
    <source>
        <dbReference type="RuleBase" id="RU363036"/>
    </source>
</evidence>
<dbReference type="PRINTS" id="PR01039">
    <property type="entry name" value="TRNASYNTHTRP"/>
</dbReference>
<keyword evidence="2 8" id="KW-0436">Ligase</keyword>
<evidence type="ECO:0000256" key="7">
    <source>
        <dbReference type="ARBA" id="ARBA00049929"/>
    </source>
</evidence>
<comment type="catalytic activity">
    <reaction evidence="7 8">
        <text>tRNA(Trp) + L-tryptophan + ATP = L-tryptophyl-tRNA(Trp) + AMP + diphosphate + H(+)</text>
        <dbReference type="Rhea" id="RHEA:24080"/>
        <dbReference type="Rhea" id="RHEA-COMP:9671"/>
        <dbReference type="Rhea" id="RHEA-COMP:9705"/>
        <dbReference type="ChEBI" id="CHEBI:15378"/>
        <dbReference type="ChEBI" id="CHEBI:30616"/>
        <dbReference type="ChEBI" id="CHEBI:33019"/>
        <dbReference type="ChEBI" id="CHEBI:57912"/>
        <dbReference type="ChEBI" id="CHEBI:78442"/>
        <dbReference type="ChEBI" id="CHEBI:78535"/>
        <dbReference type="ChEBI" id="CHEBI:456215"/>
        <dbReference type="EC" id="6.1.1.2"/>
    </reaction>
</comment>
<dbReference type="GO" id="GO:0004830">
    <property type="term" value="F:tryptophan-tRNA ligase activity"/>
    <property type="evidence" value="ECO:0007669"/>
    <property type="project" value="UniProtKB-EC"/>
</dbReference>
<comment type="similarity">
    <text evidence="1 8 9">Belongs to the class-I aminoacyl-tRNA synthetase family.</text>
</comment>
<comment type="subcellular location">
    <subcellularLocation>
        <location evidence="8">Cytoplasm</location>
    </subcellularLocation>
</comment>
<dbReference type="RefSeq" id="WP_241039757.1">
    <property type="nucleotide sequence ID" value="NZ_BAAAJF010000040.1"/>
</dbReference>
<evidence type="ECO:0000256" key="6">
    <source>
        <dbReference type="ARBA" id="ARBA00023146"/>
    </source>
</evidence>
<comment type="subunit">
    <text evidence="8">Homodimer.</text>
</comment>
<dbReference type="InterPro" id="IPR050203">
    <property type="entry name" value="Trp-tRNA_synthetase"/>
</dbReference>
<name>A0ABS9TKQ8_9PSEU</name>
<feature type="binding site" evidence="8">
    <location>
        <position position="142"/>
    </location>
    <ligand>
        <name>L-tryptophan</name>
        <dbReference type="ChEBI" id="CHEBI:57912"/>
    </ligand>
</feature>
<dbReference type="InterPro" id="IPR001412">
    <property type="entry name" value="aa-tRNA-synth_I_CS"/>
</dbReference>
<dbReference type="PROSITE" id="PS00178">
    <property type="entry name" value="AA_TRNA_LIGASE_I"/>
    <property type="match status" value="1"/>
</dbReference>
<dbReference type="NCBIfam" id="TIGR00233">
    <property type="entry name" value="trpS"/>
    <property type="match status" value="1"/>
</dbReference>
<feature type="binding site" evidence="8">
    <location>
        <position position="193"/>
    </location>
    <ligand>
        <name>ATP</name>
        <dbReference type="ChEBI" id="CHEBI:30616"/>
    </ligand>
</feature>
<evidence type="ECO:0000313" key="11">
    <source>
        <dbReference type="Proteomes" id="UP001299970"/>
    </source>
</evidence>
<reference evidence="10 11" key="1">
    <citation type="submission" date="2022-03" db="EMBL/GenBank/DDBJ databases">
        <title>Pseudonocardia alaer sp. nov., a novel actinomycete isolated from reed forest soil.</title>
        <authorList>
            <person name="Wang L."/>
        </authorList>
    </citation>
    <scope>NUCLEOTIDE SEQUENCE [LARGE SCALE GENOMIC DNA]</scope>
    <source>
        <strain evidence="10 11">Y-16303</strain>
    </source>
</reference>
<dbReference type="CDD" id="cd00806">
    <property type="entry name" value="TrpRS_core"/>
    <property type="match status" value="1"/>
</dbReference>
<gene>
    <name evidence="8 10" type="primary">trpS</name>
    <name evidence="10" type="ORF">MMF94_25800</name>
</gene>
<feature type="binding site" evidence="8">
    <location>
        <begin position="154"/>
        <end position="156"/>
    </location>
    <ligand>
        <name>ATP</name>
        <dbReference type="ChEBI" id="CHEBI:30616"/>
    </ligand>
</feature>
<evidence type="ECO:0000256" key="2">
    <source>
        <dbReference type="ARBA" id="ARBA00022598"/>
    </source>
</evidence>
<keyword evidence="11" id="KW-1185">Reference proteome</keyword>
<evidence type="ECO:0000256" key="3">
    <source>
        <dbReference type="ARBA" id="ARBA00022741"/>
    </source>
</evidence>
<dbReference type="Pfam" id="PF00579">
    <property type="entry name" value="tRNA-synt_1b"/>
    <property type="match status" value="1"/>
</dbReference>
<keyword evidence="8" id="KW-0963">Cytoplasm</keyword>
<protein>
    <recommendedName>
        <fullName evidence="8">Tryptophan--tRNA ligase</fullName>
        <ecNumber evidence="8">6.1.1.2</ecNumber>
    </recommendedName>
    <alternativeName>
        <fullName evidence="8">Tryptophanyl-tRNA synthetase</fullName>
        <shortName evidence="8">TrpRS</shortName>
    </alternativeName>
</protein>
<dbReference type="InterPro" id="IPR002305">
    <property type="entry name" value="aa-tRNA-synth_Ic"/>
</dbReference>
<proteinExistence type="inferred from homology"/>
<dbReference type="Gene3D" id="3.40.50.620">
    <property type="entry name" value="HUPs"/>
    <property type="match status" value="1"/>
</dbReference>
<dbReference type="Gene3D" id="1.10.240.10">
    <property type="entry name" value="Tyrosyl-Transfer RNA Synthetase"/>
    <property type="match status" value="1"/>
</dbReference>
<comment type="function">
    <text evidence="8">Catalyzes the attachment of tryptophan to tRNA(Trp).</text>
</comment>
<evidence type="ECO:0000256" key="8">
    <source>
        <dbReference type="HAMAP-Rule" id="MF_00140"/>
    </source>
</evidence>
<evidence type="ECO:0000256" key="5">
    <source>
        <dbReference type="ARBA" id="ARBA00022917"/>
    </source>
</evidence>
<feature type="short sequence motif" description="'KMSKS' region" evidence="8">
    <location>
        <begin position="202"/>
        <end position="206"/>
    </location>
</feature>
<dbReference type="InterPro" id="IPR024109">
    <property type="entry name" value="Trp-tRNA-ligase_bac-type"/>
</dbReference>
<dbReference type="PANTHER" id="PTHR43766:SF1">
    <property type="entry name" value="TRYPTOPHAN--TRNA LIGASE, MITOCHONDRIAL"/>
    <property type="match status" value="1"/>
</dbReference>
<feature type="binding site" evidence="8">
    <location>
        <begin position="16"/>
        <end position="18"/>
    </location>
    <ligand>
        <name>ATP</name>
        <dbReference type="ChEBI" id="CHEBI:30616"/>
    </ligand>
</feature>
<feature type="binding site" evidence="8">
    <location>
        <begin position="202"/>
        <end position="206"/>
    </location>
    <ligand>
        <name>ATP</name>
        <dbReference type="ChEBI" id="CHEBI:30616"/>
    </ligand>
</feature>
<dbReference type="SUPFAM" id="SSF52374">
    <property type="entry name" value="Nucleotidylyl transferase"/>
    <property type="match status" value="1"/>
</dbReference>
<evidence type="ECO:0000313" key="10">
    <source>
        <dbReference type="EMBL" id="MCH6169124.1"/>
    </source>
</evidence>
<dbReference type="HAMAP" id="MF_00140_B">
    <property type="entry name" value="Trp_tRNA_synth_B"/>
    <property type="match status" value="1"/>
</dbReference>
<keyword evidence="6 8" id="KW-0030">Aminoacyl-tRNA synthetase</keyword>
<comment type="caution">
    <text evidence="10">The sequence shown here is derived from an EMBL/GenBank/DDBJ whole genome shotgun (WGS) entry which is preliminary data.</text>
</comment>
<dbReference type="InterPro" id="IPR014729">
    <property type="entry name" value="Rossmann-like_a/b/a_fold"/>
</dbReference>
<comment type="caution">
    <text evidence="8">Lacks conserved residue(s) required for the propagation of feature annotation.</text>
</comment>
<evidence type="ECO:0000256" key="1">
    <source>
        <dbReference type="ARBA" id="ARBA00005594"/>
    </source>
</evidence>
<keyword evidence="4 8" id="KW-0067">ATP-binding</keyword>
<dbReference type="PANTHER" id="PTHR43766">
    <property type="entry name" value="TRYPTOPHAN--TRNA LIGASE, MITOCHONDRIAL"/>
    <property type="match status" value="1"/>
</dbReference>
<sequence>MTAATDRRPRVLSGIQPTAESFHLGNYLGAVRQWVAMQDDHDAFYFVPDLHAITVEHDPKTLAARTRNAVAQLLALGLDPDRCTVFVQSHVPEHPQLAWVLECLTGFGEASRMTQFKDKTARHGSDRATVGLFTYPMLMASDILLYQPDRVPVGEDQRQHVELTRGLAQRFNSRYGKALTVPEPYIPPGIAKIQDLQDPTAKMSKSASSPSGIVELLDDPKVSAKKIRSAVTDTEREIRYDPETKPGVSNLLTIYSALSDRKISELEEAYAGKGYGDLKKDLADVVAEFVEPLRERVRTYLDDPAELDRVLAAGASRAREVAGATLAAVHEKIGFLPPTG</sequence>
<organism evidence="10 11">
    <name type="scientific">Pseudonocardia alaniniphila</name>
    <dbReference type="NCBI Taxonomy" id="75291"/>
    <lineage>
        <taxon>Bacteria</taxon>
        <taxon>Bacillati</taxon>
        <taxon>Actinomycetota</taxon>
        <taxon>Actinomycetes</taxon>
        <taxon>Pseudonocardiales</taxon>
        <taxon>Pseudonocardiaceae</taxon>
        <taxon>Pseudonocardia</taxon>
    </lineage>
</organism>
<dbReference type="EMBL" id="JAKXMK010000023">
    <property type="protein sequence ID" value="MCH6169124.1"/>
    <property type="molecule type" value="Genomic_DNA"/>
</dbReference>
<dbReference type="EC" id="6.1.1.2" evidence="8"/>
<keyword evidence="3 8" id="KW-0547">Nucleotide-binding</keyword>
<dbReference type="InterPro" id="IPR002306">
    <property type="entry name" value="Trp-tRNA-ligase"/>
</dbReference>
<accession>A0ABS9TKQ8</accession>
<evidence type="ECO:0000256" key="4">
    <source>
        <dbReference type="ARBA" id="ARBA00022840"/>
    </source>
</evidence>
<keyword evidence="5 8" id="KW-0648">Protein biosynthesis</keyword>
<feature type="binding site" evidence="8">
    <location>
        <begin position="25"/>
        <end position="26"/>
    </location>
    <ligand>
        <name>ATP</name>
        <dbReference type="ChEBI" id="CHEBI:30616"/>
    </ligand>
</feature>